<gene>
    <name evidence="2" type="ORF">METZ01_LOCUS315866</name>
</gene>
<dbReference type="Pfam" id="PF24696">
    <property type="entry name" value="UGSC"/>
    <property type="match status" value="1"/>
</dbReference>
<dbReference type="AlphaFoldDB" id="A0A382NTF4"/>
<evidence type="ECO:0000313" key="2">
    <source>
        <dbReference type="EMBL" id="SVC63012.1"/>
    </source>
</evidence>
<protein>
    <recommendedName>
        <fullName evidence="1">UGSC-like domain-containing protein</fullName>
    </recommendedName>
</protein>
<name>A0A382NTF4_9ZZZZ</name>
<dbReference type="EMBL" id="UINC01101856">
    <property type="protein sequence ID" value="SVC63012.1"/>
    <property type="molecule type" value="Genomic_DNA"/>
</dbReference>
<evidence type="ECO:0000259" key="1">
    <source>
        <dbReference type="Pfam" id="PF24696"/>
    </source>
</evidence>
<feature type="domain" description="UGSC-like" evidence="1">
    <location>
        <begin position="5"/>
        <end position="91"/>
    </location>
</feature>
<accession>A0A382NTF4</accession>
<sequence>MVRELMNPCGIVASEDVPLASRGIHDGPTVIGLFSNQKANADLFLDNIQALLSDRFDDVEFLRGQKSASVPAEFSDEFLNRCHMVAAAFGD</sequence>
<proteinExistence type="predicted"/>
<organism evidence="2">
    <name type="scientific">marine metagenome</name>
    <dbReference type="NCBI Taxonomy" id="408172"/>
    <lineage>
        <taxon>unclassified sequences</taxon>
        <taxon>metagenomes</taxon>
        <taxon>ecological metagenomes</taxon>
    </lineage>
</organism>
<dbReference type="InterPro" id="IPR057767">
    <property type="entry name" value="UGSC-like_dom"/>
</dbReference>
<reference evidence="2" key="1">
    <citation type="submission" date="2018-05" db="EMBL/GenBank/DDBJ databases">
        <authorList>
            <person name="Lanie J.A."/>
            <person name="Ng W.-L."/>
            <person name="Kazmierczak K.M."/>
            <person name="Andrzejewski T.M."/>
            <person name="Davidsen T.M."/>
            <person name="Wayne K.J."/>
            <person name="Tettelin H."/>
            <person name="Glass J.I."/>
            <person name="Rusch D."/>
            <person name="Podicherti R."/>
            <person name="Tsui H.-C.T."/>
            <person name="Winkler M.E."/>
        </authorList>
    </citation>
    <scope>NUCLEOTIDE SEQUENCE</scope>
</reference>